<comment type="caution">
    <text evidence="1">The sequence shown here is derived from an EMBL/GenBank/DDBJ whole genome shotgun (WGS) entry which is preliminary data.</text>
</comment>
<proteinExistence type="predicted"/>
<accession>A0A0R1UN19</accession>
<sequence>MLERFKPTWMIERFSDIDPGQLKAHCIKAVFSDLDNTLIAWDNPDGTPELRDWMAQLKQAGIELIVVSNNHAARVSKAVAPLDLPFESRALKPLPIGLKRTLKRFKYQPDQVVMVGDQLMTDVLAANGAGVRSILVKPLLPSDKWVTMPNRWMGNQVMKRLVSADPTMKWQKELK</sequence>
<evidence type="ECO:0000313" key="2">
    <source>
        <dbReference type="Proteomes" id="UP000051084"/>
    </source>
</evidence>
<dbReference type="NCBIfam" id="TIGR01668">
    <property type="entry name" value="YqeG_hyp_ppase"/>
    <property type="match status" value="1"/>
</dbReference>
<dbReference type="RefSeq" id="WP_054653540.1">
    <property type="nucleotide sequence ID" value="NZ_AZGC01000058.1"/>
</dbReference>
<dbReference type="CDD" id="cd16416">
    <property type="entry name" value="HAD_BsYqeG-like"/>
    <property type="match status" value="1"/>
</dbReference>
<keyword evidence="2" id="KW-1185">Reference proteome</keyword>
<dbReference type="SUPFAM" id="SSF56784">
    <property type="entry name" value="HAD-like"/>
    <property type="match status" value="1"/>
</dbReference>
<dbReference type="InterPro" id="IPR023214">
    <property type="entry name" value="HAD_sf"/>
</dbReference>
<dbReference type="InterPro" id="IPR010021">
    <property type="entry name" value="PGPP1/Gep4"/>
</dbReference>
<organism evidence="1 2">
    <name type="scientific">Limosilactobacillus equigenerosi DSM 18793 = JCM 14505</name>
    <dbReference type="NCBI Taxonomy" id="1423742"/>
    <lineage>
        <taxon>Bacteria</taxon>
        <taxon>Bacillati</taxon>
        <taxon>Bacillota</taxon>
        <taxon>Bacilli</taxon>
        <taxon>Lactobacillales</taxon>
        <taxon>Lactobacillaceae</taxon>
        <taxon>Limosilactobacillus</taxon>
    </lineage>
</organism>
<protein>
    <submittedName>
        <fullName evidence="1">HAD superfamily (Subfamily IIIA) phosphatase</fullName>
    </submittedName>
</protein>
<dbReference type="InterPro" id="IPR036412">
    <property type="entry name" value="HAD-like_sf"/>
</dbReference>
<dbReference type="Pfam" id="PF00702">
    <property type="entry name" value="Hydrolase"/>
    <property type="match status" value="1"/>
</dbReference>
<evidence type="ECO:0000313" key="1">
    <source>
        <dbReference type="EMBL" id="KRL92226.1"/>
    </source>
</evidence>
<dbReference type="GO" id="GO:0008962">
    <property type="term" value="F:phosphatidylglycerophosphatase activity"/>
    <property type="evidence" value="ECO:0007669"/>
    <property type="project" value="InterPro"/>
</dbReference>
<dbReference type="PATRIC" id="fig|1423742.4.peg.393"/>
<name>A0A0R1UN19_9LACO</name>
<dbReference type="OrthoDB" id="9787572at2"/>
<dbReference type="NCBIfam" id="TIGR01662">
    <property type="entry name" value="HAD-SF-IIIA"/>
    <property type="match status" value="1"/>
</dbReference>
<dbReference type="EMBL" id="AZGC01000058">
    <property type="protein sequence ID" value="KRL92226.1"/>
    <property type="molecule type" value="Genomic_DNA"/>
</dbReference>
<dbReference type="AlphaFoldDB" id="A0A0R1UN19"/>
<gene>
    <name evidence="1" type="ORF">FC21_GL000376</name>
</gene>
<dbReference type="Gene3D" id="3.40.50.1000">
    <property type="entry name" value="HAD superfamily/HAD-like"/>
    <property type="match status" value="1"/>
</dbReference>
<reference evidence="1 2" key="1">
    <citation type="journal article" date="2015" name="Genome Announc.">
        <title>Expanding the biotechnology potential of lactobacilli through comparative genomics of 213 strains and associated genera.</title>
        <authorList>
            <person name="Sun Z."/>
            <person name="Harris H.M."/>
            <person name="McCann A."/>
            <person name="Guo C."/>
            <person name="Argimon S."/>
            <person name="Zhang W."/>
            <person name="Yang X."/>
            <person name="Jeffery I.B."/>
            <person name="Cooney J.C."/>
            <person name="Kagawa T.F."/>
            <person name="Liu W."/>
            <person name="Song Y."/>
            <person name="Salvetti E."/>
            <person name="Wrobel A."/>
            <person name="Rasinkangas P."/>
            <person name="Parkhill J."/>
            <person name="Rea M.C."/>
            <person name="O'Sullivan O."/>
            <person name="Ritari J."/>
            <person name="Douillard F.P."/>
            <person name="Paul Ross R."/>
            <person name="Yang R."/>
            <person name="Briner A.E."/>
            <person name="Felis G.E."/>
            <person name="de Vos W.M."/>
            <person name="Barrangou R."/>
            <person name="Klaenhammer T.R."/>
            <person name="Caufield P.W."/>
            <person name="Cui Y."/>
            <person name="Zhang H."/>
            <person name="O'Toole P.W."/>
        </authorList>
    </citation>
    <scope>NUCLEOTIDE SEQUENCE [LARGE SCALE GENOMIC DNA]</scope>
    <source>
        <strain evidence="1 2">DSM 18793</strain>
    </source>
</reference>
<dbReference type="Proteomes" id="UP000051084">
    <property type="component" value="Unassembled WGS sequence"/>
</dbReference>
<dbReference type="InterPro" id="IPR006549">
    <property type="entry name" value="HAD-SF_hydro_IIIA"/>
</dbReference>
<dbReference type="STRING" id="417373.GCA_001570685_01329"/>